<evidence type="ECO:0000313" key="1">
    <source>
        <dbReference type="EMBL" id="CAG8770607.1"/>
    </source>
</evidence>
<organism evidence="1 2">
    <name type="scientific">Dentiscutata erythropus</name>
    <dbReference type="NCBI Taxonomy" id="1348616"/>
    <lineage>
        <taxon>Eukaryota</taxon>
        <taxon>Fungi</taxon>
        <taxon>Fungi incertae sedis</taxon>
        <taxon>Mucoromycota</taxon>
        <taxon>Glomeromycotina</taxon>
        <taxon>Glomeromycetes</taxon>
        <taxon>Diversisporales</taxon>
        <taxon>Gigasporaceae</taxon>
        <taxon>Dentiscutata</taxon>
    </lineage>
</organism>
<gene>
    <name evidence="1" type="ORF">DERYTH_LOCUS18651</name>
</gene>
<keyword evidence="2" id="KW-1185">Reference proteome</keyword>
<dbReference type="Proteomes" id="UP000789405">
    <property type="component" value="Unassembled WGS sequence"/>
</dbReference>
<proteinExistence type="predicted"/>
<name>A0A9N9J9R9_9GLOM</name>
<protein>
    <submittedName>
        <fullName evidence="1">1008_t:CDS:1</fullName>
    </submittedName>
</protein>
<evidence type="ECO:0000313" key="2">
    <source>
        <dbReference type="Proteomes" id="UP000789405"/>
    </source>
</evidence>
<reference evidence="1" key="1">
    <citation type="submission" date="2021-06" db="EMBL/GenBank/DDBJ databases">
        <authorList>
            <person name="Kallberg Y."/>
            <person name="Tangrot J."/>
            <person name="Rosling A."/>
        </authorList>
    </citation>
    <scope>NUCLEOTIDE SEQUENCE</scope>
    <source>
        <strain evidence="1">MA453B</strain>
    </source>
</reference>
<accession>A0A9N9J9R9</accession>
<comment type="caution">
    <text evidence="1">The sequence shown here is derived from an EMBL/GenBank/DDBJ whole genome shotgun (WGS) entry which is preliminary data.</text>
</comment>
<dbReference type="AlphaFoldDB" id="A0A9N9J9R9"/>
<dbReference type="EMBL" id="CAJVPY010019207">
    <property type="protein sequence ID" value="CAG8770607.1"/>
    <property type="molecule type" value="Genomic_DNA"/>
</dbReference>
<sequence length="143" mass="17457">MLRILSRFNGCWRCELNNLRKDIGKKYEEAQNYKKWMFDLCQNYRKELFSRFHVEINEKIMNTKDLRMKLILQDRYEQYKSRILQIAQRINRNLVPSKNKSADDITQKEKTIVQRLKLFTYGSKKKTPHQVLSIRDRPRKQMG</sequence>